<feature type="compositionally biased region" description="Polar residues" evidence="1">
    <location>
        <begin position="28"/>
        <end position="39"/>
    </location>
</feature>
<sequence>MPSLSYGYDALIEIMKSKMKEICCPKNLRSQKAGKSSDSTSKEGRSLIVRRAGKSPGSVDLMKLPPIPAGEDEVSFQRHNRVLRAEFAKAHHNKQIVSDLMGVPFSMCRADILQSPRDINSIFE</sequence>
<dbReference type="EnsemblMetazoa" id="Aqu2.1.04327_001">
    <property type="protein sequence ID" value="Aqu2.1.04327_001"/>
    <property type="gene ID" value="Aqu2.1.04327"/>
</dbReference>
<evidence type="ECO:0000256" key="1">
    <source>
        <dbReference type="SAM" id="MobiDB-lite"/>
    </source>
</evidence>
<evidence type="ECO:0000313" key="2">
    <source>
        <dbReference type="EnsemblMetazoa" id="Aqu2.1.04327_001"/>
    </source>
</evidence>
<proteinExistence type="predicted"/>
<dbReference type="InParanoid" id="A0A1X7SQL1"/>
<dbReference type="AlphaFoldDB" id="A0A1X7SQL1"/>
<organism evidence="2">
    <name type="scientific">Amphimedon queenslandica</name>
    <name type="common">Sponge</name>
    <dbReference type="NCBI Taxonomy" id="400682"/>
    <lineage>
        <taxon>Eukaryota</taxon>
        <taxon>Metazoa</taxon>
        <taxon>Porifera</taxon>
        <taxon>Demospongiae</taxon>
        <taxon>Heteroscleromorpha</taxon>
        <taxon>Haplosclerida</taxon>
        <taxon>Niphatidae</taxon>
        <taxon>Amphimedon</taxon>
    </lineage>
</organism>
<accession>A0A1X7SQL1</accession>
<reference evidence="2" key="1">
    <citation type="submission" date="2017-05" db="UniProtKB">
        <authorList>
            <consortium name="EnsemblMetazoa"/>
        </authorList>
    </citation>
    <scope>IDENTIFICATION</scope>
</reference>
<protein>
    <submittedName>
        <fullName evidence="2">Uncharacterized protein</fullName>
    </submittedName>
</protein>
<dbReference type="OrthoDB" id="6367956at2759"/>
<feature type="region of interest" description="Disordered" evidence="1">
    <location>
        <begin position="26"/>
        <end position="61"/>
    </location>
</feature>
<name>A0A1X7SQL1_AMPQE</name>